<dbReference type="Proteomes" id="UP001500655">
    <property type="component" value="Unassembled WGS sequence"/>
</dbReference>
<dbReference type="NCBIfam" id="NF006873">
    <property type="entry name" value="PRK09369.1"/>
    <property type="match status" value="1"/>
</dbReference>
<keyword evidence="7 13" id="KW-0573">Peptidoglycan synthesis</keyword>
<evidence type="ECO:0000256" key="8">
    <source>
        <dbReference type="ARBA" id="ARBA00023306"/>
    </source>
</evidence>
<comment type="caution">
    <text evidence="13">Lacks conserved residue(s) required for the propagation of feature annotation.</text>
</comment>
<evidence type="ECO:0000256" key="1">
    <source>
        <dbReference type="ARBA" id="ARBA00004496"/>
    </source>
</evidence>
<feature type="binding site" evidence="13">
    <location>
        <position position="360"/>
    </location>
    <ligand>
        <name>UDP-N-acetyl-alpha-D-glucosamine</name>
        <dbReference type="ChEBI" id="CHEBI:57705"/>
    </ligand>
</feature>
<dbReference type="PANTHER" id="PTHR43783">
    <property type="entry name" value="UDP-N-ACETYLGLUCOSAMINE 1-CARBOXYVINYLTRANSFERASE"/>
    <property type="match status" value="1"/>
</dbReference>
<feature type="binding site" evidence="13">
    <location>
        <begin position="50"/>
        <end position="51"/>
    </location>
    <ligand>
        <name>phosphoenolpyruvate</name>
        <dbReference type="ChEBI" id="CHEBI:58702"/>
    </ligand>
</feature>
<dbReference type="InterPro" id="IPR050068">
    <property type="entry name" value="MurA_subfamily"/>
</dbReference>
<dbReference type="Pfam" id="PF00275">
    <property type="entry name" value="EPSP_synthase"/>
    <property type="match status" value="1"/>
</dbReference>
<sequence length="459" mass="47681">MAYSLGGVAVAGQPLAARPGDDDPTMGAVDVIRVTGGARLAGDVPVVGAKNSALKLMAAALLAPGRSTLSNVPRITDMALMAEVLRRLGCQVDAIESDALGVELAVDVPADGLGAEADYDLVRRLRASICVLGPLLARCGSVRVAHPGGDAIGSRGLDMHISGLARMGAEISGEHGFIIATADRLRGATIWLDFPSVGATENLLMAAVLAKGTTEIDNAAREPEIVDLCDMLRGMGAQIEGAGTSTLVITGVDELRPVAHRTVGDRIVAGTWAFGAAMTRGDVTVTGINPSSLEIALDKLATAGASVETGKDHFRVRMDERPAAIDIVTLPYPGFATDLLPMAIGLAAVSDGASMITENIFDGRFMFVQEVVRLGAEIRTDGKHAVVRGRDRLSAAPVRATDIRAGAGLVIAGLCADGVTEVSHVHHIDRGYPDFVNDLHRLGAHVERVAAPPEPEFGL</sequence>
<dbReference type="EC" id="2.5.1.7" evidence="13"/>
<comment type="similarity">
    <text evidence="11 13">Belongs to the EPSP synthase family. MurA subfamily.</text>
</comment>
<evidence type="ECO:0000256" key="11">
    <source>
        <dbReference type="ARBA" id="ARBA00038367"/>
    </source>
</evidence>
<evidence type="ECO:0000256" key="5">
    <source>
        <dbReference type="ARBA" id="ARBA00022679"/>
    </source>
</evidence>
<evidence type="ECO:0000256" key="4">
    <source>
        <dbReference type="ARBA" id="ARBA00022618"/>
    </source>
</evidence>
<organism evidence="15 16">
    <name type="scientific">Luedemannella helvata</name>
    <dbReference type="NCBI Taxonomy" id="349315"/>
    <lineage>
        <taxon>Bacteria</taxon>
        <taxon>Bacillati</taxon>
        <taxon>Actinomycetota</taxon>
        <taxon>Actinomycetes</taxon>
        <taxon>Micromonosporales</taxon>
        <taxon>Micromonosporaceae</taxon>
        <taxon>Luedemannella</taxon>
    </lineage>
</organism>
<evidence type="ECO:0000256" key="6">
    <source>
        <dbReference type="ARBA" id="ARBA00022960"/>
    </source>
</evidence>
<evidence type="ECO:0000256" key="7">
    <source>
        <dbReference type="ARBA" id="ARBA00022984"/>
    </source>
</evidence>
<feature type="active site" description="Proton donor" evidence="13">
    <location>
        <position position="150"/>
    </location>
</feature>
<dbReference type="InterPro" id="IPR013792">
    <property type="entry name" value="RNA3'P_cycl/enolpyr_Trfase_a/b"/>
</dbReference>
<dbReference type="InterPro" id="IPR001986">
    <property type="entry name" value="Enolpyruvate_Tfrase_dom"/>
</dbReference>
<keyword evidence="5 13" id="KW-0808">Transferase</keyword>
<dbReference type="CDD" id="cd01555">
    <property type="entry name" value="UdpNAET"/>
    <property type="match status" value="1"/>
</dbReference>
<reference evidence="15 16" key="1">
    <citation type="journal article" date="2019" name="Int. J. Syst. Evol. Microbiol.">
        <title>The Global Catalogue of Microorganisms (GCM) 10K type strain sequencing project: providing services to taxonomists for standard genome sequencing and annotation.</title>
        <authorList>
            <consortium name="The Broad Institute Genomics Platform"/>
            <consortium name="The Broad Institute Genome Sequencing Center for Infectious Disease"/>
            <person name="Wu L."/>
            <person name="Ma J."/>
        </authorList>
    </citation>
    <scope>NUCLEOTIDE SEQUENCE [LARGE SCALE GENOMIC DNA]</scope>
    <source>
        <strain evidence="15 16">JCM 13249</strain>
    </source>
</reference>
<evidence type="ECO:0000259" key="14">
    <source>
        <dbReference type="Pfam" id="PF00275"/>
    </source>
</evidence>
<evidence type="ECO:0000256" key="12">
    <source>
        <dbReference type="ARBA" id="ARBA00047527"/>
    </source>
</evidence>
<evidence type="ECO:0000256" key="9">
    <source>
        <dbReference type="ARBA" id="ARBA00023316"/>
    </source>
</evidence>
<comment type="function">
    <text evidence="10 13">Cell wall formation. Adds enolpyruvyl to UDP-N-acetylglucosamine.</text>
</comment>
<keyword evidence="16" id="KW-1185">Reference proteome</keyword>
<evidence type="ECO:0000313" key="16">
    <source>
        <dbReference type="Proteomes" id="UP001500655"/>
    </source>
</evidence>
<evidence type="ECO:0000256" key="13">
    <source>
        <dbReference type="HAMAP-Rule" id="MF_00111"/>
    </source>
</evidence>
<dbReference type="NCBIfam" id="TIGR01072">
    <property type="entry name" value="murA"/>
    <property type="match status" value="1"/>
</dbReference>
<comment type="caution">
    <text evidence="15">The sequence shown here is derived from an EMBL/GenBank/DDBJ whole genome shotgun (WGS) entry which is preliminary data.</text>
</comment>
<comment type="subcellular location">
    <subcellularLocation>
        <location evidence="1 13">Cytoplasm</location>
    </subcellularLocation>
</comment>
<evidence type="ECO:0000256" key="2">
    <source>
        <dbReference type="ARBA" id="ARBA00004752"/>
    </source>
</evidence>
<comment type="pathway">
    <text evidence="2 13">Cell wall biogenesis; peptidoglycan biosynthesis.</text>
</comment>
<keyword evidence="8 13" id="KW-0131">Cell cycle</keyword>
<name>A0ABN2K693_9ACTN</name>
<dbReference type="HAMAP" id="MF_00111">
    <property type="entry name" value="MurA"/>
    <property type="match status" value="1"/>
</dbReference>
<comment type="catalytic activity">
    <reaction evidence="12 13">
        <text>phosphoenolpyruvate + UDP-N-acetyl-alpha-D-glucosamine = UDP-N-acetyl-3-O-(1-carboxyvinyl)-alpha-D-glucosamine + phosphate</text>
        <dbReference type="Rhea" id="RHEA:18681"/>
        <dbReference type="ChEBI" id="CHEBI:43474"/>
        <dbReference type="ChEBI" id="CHEBI:57705"/>
        <dbReference type="ChEBI" id="CHEBI:58702"/>
        <dbReference type="ChEBI" id="CHEBI:68483"/>
        <dbReference type="EC" id="2.5.1.7"/>
    </reaction>
</comment>
<dbReference type="PANTHER" id="PTHR43783:SF1">
    <property type="entry name" value="UDP-N-ACETYLGLUCOSAMINE 1-CARBOXYVINYLTRANSFERASE"/>
    <property type="match status" value="1"/>
</dbReference>
<protein>
    <recommendedName>
        <fullName evidence="13">UDP-N-acetylglucosamine 1-carboxyvinyltransferase</fullName>
        <ecNumber evidence="13">2.5.1.7</ecNumber>
    </recommendedName>
    <alternativeName>
        <fullName evidence="13">Enoylpyruvate transferase</fullName>
    </alternativeName>
    <alternativeName>
        <fullName evidence="13">UDP-N-acetylglucosamine enolpyruvyl transferase</fullName>
        <shortName evidence="13">EPT</shortName>
    </alternativeName>
</protein>
<dbReference type="EMBL" id="BAAALS010000008">
    <property type="protein sequence ID" value="GAA1749292.1"/>
    <property type="molecule type" value="Genomic_DNA"/>
</dbReference>
<feature type="binding site" evidence="13">
    <location>
        <position position="338"/>
    </location>
    <ligand>
        <name>UDP-N-acetyl-alpha-D-glucosamine</name>
        <dbReference type="ChEBI" id="CHEBI:57705"/>
    </ligand>
</feature>
<feature type="binding site" evidence="13">
    <location>
        <position position="126"/>
    </location>
    <ligand>
        <name>UDP-N-acetyl-alpha-D-glucosamine</name>
        <dbReference type="ChEBI" id="CHEBI:57705"/>
    </ligand>
</feature>
<dbReference type="SUPFAM" id="SSF55205">
    <property type="entry name" value="EPT/RTPC-like"/>
    <property type="match status" value="1"/>
</dbReference>
<proteinExistence type="inferred from homology"/>
<dbReference type="Gene3D" id="3.65.10.10">
    <property type="entry name" value="Enolpyruvate transferase domain"/>
    <property type="match status" value="2"/>
</dbReference>
<feature type="domain" description="Enolpyruvate transferase" evidence="14">
    <location>
        <begin position="34"/>
        <end position="439"/>
    </location>
</feature>
<dbReference type="InterPro" id="IPR005750">
    <property type="entry name" value="UDP_GlcNAc_COvinyl_MurA"/>
</dbReference>
<keyword evidence="3 13" id="KW-0963">Cytoplasm</keyword>
<keyword evidence="4 13" id="KW-0132">Cell division</keyword>
<evidence type="ECO:0000256" key="10">
    <source>
        <dbReference type="ARBA" id="ARBA00037534"/>
    </source>
</evidence>
<accession>A0ABN2K693</accession>
<keyword evidence="6 13" id="KW-0133">Cell shape</keyword>
<dbReference type="InterPro" id="IPR036968">
    <property type="entry name" value="Enolpyruvate_Tfrase_sf"/>
</dbReference>
<evidence type="ECO:0000313" key="15">
    <source>
        <dbReference type="EMBL" id="GAA1749292.1"/>
    </source>
</evidence>
<keyword evidence="9 13" id="KW-0961">Cell wall biogenesis/degradation</keyword>
<evidence type="ECO:0000256" key="3">
    <source>
        <dbReference type="ARBA" id="ARBA00022490"/>
    </source>
</evidence>
<gene>
    <name evidence="15" type="primary">murA_2</name>
    <name evidence="13" type="synonym">murA</name>
    <name evidence="15" type="ORF">GCM10009681_20610</name>
</gene>